<accession>R8BC03</accession>
<dbReference type="EMBL" id="KB933309">
    <property type="protein sequence ID" value="EON96809.1"/>
    <property type="molecule type" value="Genomic_DNA"/>
</dbReference>
<feature type="compositionally biased region" description="Basic and acidic residues" evidence="1">
    <location>
        <begin position="7"/>
        <end position="39"/>
    </location>
</feature>
<dbReference type="Proteomes" id="UP000014074">
    <property type="component" value="Unassembled WGS sequence"/>
</dbReference>
<dbReference type="RefSeq" id="XP_007918429.1">
    <property type="nucleotide sequence ID" value="XM_007920238.1"/>
</dbReference>
<proteinExistence type="predicted"/>
<dbReference type="GeneID" id="19328497"/>
<evidence type="ECO:0000313" key="2">
    <source>
        <dbReference type="EMBL" id="EON96809.1"/>
    </source>
</evidence>
<feature type="compositionally biased region" description="Basic and acidic residues" evidence="1">
    <location>
        <begin position="50"/>
        <end position="84"/>
    </location>
</feature>
<keyword evidence="3" id="KW-1185">Reference proteome</keyword>
<gene>
    <name evidence="2" type="ORF">UCRPA7_7714</name>
</gene>
<protein>
    <submittedName>
        <fullName evidence="2">Uncharacterized protein</fullName>
    </submittedName>
</protein>
<feature type="compositionally biased region" description="Basic and acidic residues" evidence="1">
    <location>
        <begin position="164"/>
        <end position="194"/>
    </location>
</feature>
<name>R8BC03_PHAM7</name>
<organism evidence="2 3">
    <name type="scientific">Phaeoacremonium minimum (strain UCR-PA7)</name>
    <name type="common">Esca disease fungus</name>
    <name type="synonym">Togninia minima</name>
    <dbReference type="NCBI Taxonomy" id="1286976"/>
    <lineage>
        <taxon>Eukaryota</taxon>
        <taxon>Fungi</taxon>
        <taxon>Dikarya</taxon>
        <taxon>Ascomycota</taxon>
        <taxon>Pezizomycotina</taxon>
        <taxon>Sordariomycetes</taxon>
        <taxon>Sordariomycetidae</taxon>
        <taxon>Togniniales</taxon>
        <taxon>Togniniaceae</taxon>
        <taxon>Phaeoacremonium</taxon>
    </lineage>
</organism>
<feature type="region of interest" description="Disordered" evidence="1">
    <location>
        <begin position="1"/>
        <end position="105"/>
    </location>
</feature>
<sequence>MENPTLQREDREARKQAERDVRQLEKEAAHLVKDREQTHSGKRSATVLDNKAEKIREKALNKARSQKDKETSASRQPRDKEHRPRPQPLDMRGGSTRRKDVAPPVEMAAALARMFSGDEIETPLVSPAIGPSTVHAKYHNKVVAVKQPTIHWPHSPSSVPVPTRELKPKADRHDGKHPKKTADKDRQRTKENKRSWLAGLREAPSIESFVCNDAREIERGL</sequence>
<dbReference type="AlphaFoldDB" id="R8BC03"/>
<dbReference type="HOGENOM" id="CLU_1251448_0_0_1"/>
<evidence type="ECO:0000313" key="3">
    <source>
        <dbReference type="Proteomes" id="UP000014074"/>
    </source>
</evidence>
<feature type="region of interest" description="Disordered" evidence="1">
    <location>
        <begin position="150"/>
        <end position="195"/>
    </location>
</feature>
<dbReference type="KEGG" id="tmn:UCRPA7_7714"/>
<evidence type="ECO:0000256" key="1">
    <source>
        <dbReference type="SAM" id="MobiDB-lite"/>
    </source>
</evidence>
<reference evidence="3" key="1">
    <citation type="journal article" date="2013" name="Genome Announc.">
        <title>Draft genome sequence of the ascomycete Phaeoacremonium aleophilum strain UCR-PA7, a causal agent of the esca disease complex in grapevines.</title>
        <authorList>
            <person name="Blanco-Ulate B."/>
            <person name="Rolshausen P."/>
            <person name="Cantu D."/>
        </authorList>
    </citation>
    <scope>NUCLEOTIDE SEQUENCE [LARGE SCALE GENOMIC DNA]</scope>
    <source>
        <strain evidence="3">UCR-PA7</strain>
    </source>
</reference>